<dbReference type="PANTHER" id="PTHR33204:SF37">
    <property type="entry name" value="HTH-TYPE TRANSCRIPTIONAL REGULATOR YODB"/>
    <property type="match status" value="1"/>
</dbReference>
<dbReference type="Proteomes" id="UP000287547">
    <property type="component" value="Unassembled WGS sequence"/>
</dbReference>
<comment type="caution">
    <text evidence="5">The sequence shown here is derived from an EMBL/GenBank/DDBJ whole genome shotgun (WGS) entry which is preliminary data.</text>
</comment>
<dbReference type="RefSeq" id="WP_037266418.1">
    <property type="nucleotide sequence ID" value="NZ_QHKI01000015.1"/>
</dbReference>
<reference evidence="5 6" key="1">
    <citation type="submission" date="2018-05" db="EMBL/GenBank/DDBJ databases">
        <title>Evolution of GPA BGCs.</title>
        <authorList>
            <person name="Waglechner N."/>
            <person name="Wright G.D."/>
        </authorList>
    </citation>
    <scope>NUCLEOTIDE SEQUENCE [LARGE SCALE GENOMIC DNA]</scope>
    <source>
        <strain evidence="5 6">A82846</strain>
    </source>
</reference>
<dbReference type="SUPFAM" id="SSF46785">
    <property type="entry name" value="Winged helix' DNA-binding domain"/>
    <property type="match status" value="1"/>
</dbReference>
<name>A0A428Z9J0_KIBAR</name>
<organism evidence="5 6">
    <name type="scientific">Kibdelosporangium aridum</name>
    <dbReference type="NCBI Taxonomy" id="2030"/>
    <lineage>
        <taxon>Bacteria</taxon>
        <taxon>Bacillati</taxon>
        <taxon>Actinomycetota</taxon>
        <taxon>Actinomycetes</taxon>
        <taxon>Pseudonocardiales</taxon>
        <taxon>Pseudonocardiaceae</taxon>
        <taxon>Kibdelosporangium</taxon>
    </lineage>
</organism>
<dbReference type="CDD" id="cd00090">
    <property type="entry name" value="HTH_ARSR"/>
    <property type="match status" value="1"/>
</dbReference>
<evidence type="ECO:0000313" key="5">
    <source>
        <dbReference type="EMBL" id="RSM84721.1"/>
    </source>
</evidence>
<evidence type="ECO:0000259" key="4">
    <source>
        <dbReference type="PROSITE" id="PS51118"/>
    </source>
</evidence>
<dbReference type="InterPro" id="IPR036390">
    <property type="entry name" value="WH_DNA-bd_sf"/>
</dbReference>
<evidence type="ECO:0000256" key="2">
    <source>
        <dbReference type="ARBA" id="ARBA00023125"/>
    </source>
</evidence>
<protein>
    <submittedName>
        <fullName evidence="5">Transcriptional regulator</fullName>
    </submittedName>
</protein>
<feature type="domain" description="HTH hxlR-type" evidence="4">
    <location>
        <begin position="16"/>
        <end position="114"/>
    </location>
</feature>
<dbReference type="Gene3D" id="1.10.10.10">
    <property type="entry name" value="Winged helix-like DNA-binding domain superfamily/Winged helix DNA-binding domain"/>
    <property type="match status" value="1"/>
</dbReference>
<dbReference type="PANTHER" id="PTHR33204">
    <property type="entry name" value="TRANSCRIPTIONAL REGULATOR, MARR FAMILY"/>
    <property type="match status" value="1"/>
</dbReference>
<keyword evidence="1" id="KW-0805">Transcription regulation</keyword>
<evidence type="ECO:0000256" key="1">
    <source>
        <dbReference type="ARBA" id="ARBA00023015"/>
    </source>
</evidence>
<evidence type="ECO:0000313" key="6">
    <source>
        <dbReference type="Proteomes" id="UP000287547"/>
    </source>
</evidence>
<dbReference type="OrthoDB" id="370168at2"/>
<dbReference type="Pfam" id="PF01638">
    <property type="entry name" value="HxlR"/>
    <property type="match status" value="1"/>
</dbReference>
<dbReference type="EMBL" id="QHKI01000015">
    <property type="protein sequence ID" value="RSM84721.1"/>
    <property type="molecule type" value="Genomic_DNA"/>
</dbReference>
<dbReference type="InterPro" id="IPR011991">
    <property type="entry name" value="ArsR-like_HTH"/>
</dbReference>
<dbReference type="InterPro" id="IPR002577">
    <property type="entry name" value="HTH_HxlR"/>
</dbReference>
<gene>
    <name evidence="5" type="ORF">DMH04_19765</name>
</gene>
<keyword evidence="2" id="KW-0238">DNA-binding</keyword>
<dbReference type="PROSITE" id="PS51118">
    <property type="entry name" value="HTH_HXLR"/>
    <property type="match status" value="1"/>
</dbReference>
<keyword evidence="3" id="KW-0804">Transcription</keyword>
<proteinExistence type="predicted"/>
<sequence>MSGEETIEYDVFGRACPSRPALDHITNRWGLLALGALADGPMRFNALARRVDGVSQKMLAQALQALERDGFVRRDVQTTNRLHVEYSLTDLGREMADKVLELIGLLQDRMPQVLAAQESFNKHVPPLDQ</sequence>
<evidence type="ECO:0000256" key="3">
    <source>
        <dbReference type="ARBA" id="ARBA00023163"/>
    </source>
</evidence>
<accession>A0A428Z9J0</accession>
<dbReference type="InterPro" id="IPR036388">
    <property type="entry name" value="WH-like_DNA-bd_sf"/>
</dbReference>
<dbReference type="AlphaFoldDB" id="A0A428Z9J0"/>
<dbReference type="GO" id="GO:0003677">
    <property type="term" value="F:DNA binding"/>
    <property type="evidence" value="ECO:0007669"/>
    <property type="project" value="UniProtKB-KW"/>
</dbReference>